<evidence type="ECO:0000259" key="4">
    <source>
        <dbReference type="Pfam" id="PF00144"/>
    </source>
</evidence>
<dbReference type="Gene3D" id="2.60.120.260">
    <property type="entry name" value="Galactose-binding domain-like"/>
    <property type="match status" value="1"/>
</dbReference>
<dbReference type="GO" id="GO:0016787">
    <property type="term" value="F:hydrolase activity"/>
    <property type="evidence" value="ECO:0007669"/>
    <property type="project" value="UniProtKB-KW"/>
</dbReference>
<dbReference type="RefSeq" id="WP_066392130.1">
    <property type="nucleotide sequence ID" value="NZ_CP015378.1"/>
</dbReference>
<sequence length="555" mass="62357">MSGKRVLVCTMLSTAMLLSSFTPAIFAEGSPSQQNNRKHYGDWNHPSQSSPVLHRGTPESASLKRESLEQIDSFIESEMKKRTMPGAVVLIARSGSIAKHDAYGYSARYIDDQFTEMDQPVEMRKDTIFDIASISKLFTTTAAMKLYEQGKFNLDDPVGKYIPEFNENGKESVTIRQIMTHTSGFTAWIPLYNMGSNREDRLQIALKYGLKNKPGTTYTYSDLNLITLGVLVERLSGQRLDDYVKKNITEPLGMKDTMYNPSSDLRNRIAATEYQPAIGRGMVWGSVHDENAWSLDGIAGHAGVFSTAKDLAIFGHMILQDGKYGKTQILKPETVSLLTENQLPQFPTDSHGLGWELNQGWYMDALSNEETLGHTGYTGTSMVVSPKNKTIVLTLTNRVHPSRATVSMNPIRRKVAQLTADAISVPLHHRDKAWFSGYGDNLKKGLTFEVGKNQDTLHFNHWFSIEDGSDKGSVQVSSDNETWTTLPNIYTGKEETWDREKVKLPEGTKFVRFLYETDASVNGRGWYVDTVYGSDQRGKKKELAPVQNDWIERGW</sequence>
<organism evidence="5 6">
    <name type="scientific">Fictibacillus phosphorivorans</name>
    <dbReference type="NCBI Taxonomy" id="1221500"/>
    <lineage>
        <taxon>Bacteria</taxon>
        <taxon>Bacillati</taxon>
        <taxon>Bacillota</taxon>
        <taxon>Bacilli</taxon>
        <taxon>Bacillales</taxon>
        <taxon>Fictibacillaceae</taxon>
        <taxon>Fictibacillus</taxon>
    </lineage>
</organism>
<dbReference type="PANTHER" id="PTHR43283:SF11">
    <property type="entry name" value="BETA-LACTAMASE-RELATED DOMAIN-CONTAINING PROTEIN"/>
    <property type="match status" value="1"/>
</dbReference>
<accession>A0A161IIL5</accession>
<dbReference type="SUPFAM" id="SSF56601">
    <property type="entry name" value="beta-lactamase/transpeptidase-like"/>
    <property type="match status" value="1"/>
</dbReference>
<dbReference type="EMBL" id="CP015378">
    <property type="protein sequence ID" value="ANC76259.1"/>
    <property type="molecule type" value="Genomic_DNA"/>
</dbReference>
<evidence type="ECO:0000256" key="2">
    <source>
        <dbReference type="SAM" id="MobiDB-lite"/>
    </source>
</evidence>
<dbReference type="InterPro" id="IPR050789">
    <property type="entry name" value="Diverse_Enzym_Activities"/>
</dbReference>
<dbReference type="PANTHER" id="PTHR43283">
    <property type="entry name" value="BETA-LACTAMASE-RELATED"/>
    <property type="match status" value="1"/>
</dbReference>
<dbReference type="Pfam" id="PF00144">
    <property type="entry name" value="Beta-lactamase"/>
    <property type="match status" value="1"/>
</dbReference>
<dbReference type="Proteomes" id="UP000076623">
    <property type="component" value="Chromosome"/>
</dbReference>
<keyword evidence="1 5" id="KW-0378">Hydrolase</keyword>
<dbReference type="KEGG" id="fpn:ABE65_005320"/>
<evidence type="ECO:0000313" key="6">
    <source>
        <dbReference type="Proteomes" id="UP000076623"/>
    </source>
</evidence>
<evidence type="ECO:0000313" key="5">
    <source>
        <dbReference type="EMBL" id="ANC76259.1"/>
    </source>
</evidence>
<dbReference type="InterPro" id="IPR001466">
    <property type="entry name" value="Beta-lactam-related"/>
</dbReference>
<name>A0A161IIL5_9BACL</name>
<dbReference type="InterPro" id="IPR012338">
    <property type="entry name" value="Beta-lactam/transpept-like"/>
</dbReference>
<evidence type="ECO:0000256" key="1">
    <source>
        <dbReference type="ARBA" id="ARBA00022801"/>
    </source>
</evidence>
<proteinExistence type="predicted"/>
<evidence type="ECO:0000256" key="3">
    <source>
        <dbReference type="SAM" id="SignalP"/>
    </source>
</evidence>
<dbReference type="AlphaFoldDB" id="A0A161IIL5"/>
<feature type="chain" id="PRO_5007823183" evidence="3">
    <location>
        <begin position="28"/>
        <end position="555"/>
    </location>
</feature>
<feature type="signal peptide" evidence="3">
    <location>
        <begin position="1"/>
        <end position="27"/>
    </location>
</feature>
<dbReference type="STRING" id="1221500.ABE65_005320"/>
<gene>
    <name evidence="5" type="ORF">ABE65_005320</name>
</gene>
<keyword evidence="6" id="KW-1185">Reference proteome</keyword>
<feature type="region of interest" description="Disordered" evidence="2">
    <location>
        <begin position="29"/>
        <end position="62"/>
    </location>
</feature>
<reference evidence="5 6" key="1">
    <citation type="submission" date="2016-04" db="EMBL/GenBank/DDBJ databases">
        <title>Complete genome sequence of Fictibacillus phosphorivorans G25-29, a strain toxic to nematodes.</title>
        <authorList>
            <person name="Zheng Z."/>
        </authorList>
    </citation>
    <scope>NUCLEOTIDE SEQUENCE [LARGE SCALE GENOMIC DNA]</scope>
    <source>
        <strain evidence="5 6">G25-29</strain>
    </source>
</reference>
<protein>
    <submittedName>
        <fullName evidence="5">Serine hydrolase</fullName>
    </submittedName>
</protein>
<feature type="domain" description="Beta-lactamase-related" evidence="4">
    <location>
        <begin position="71"/>
        <end position="416"/>
    </location>
</feature>
<dbReference type="Gene3D" id="3.40.710.10">
    <property type="entry name" value="DD-peptidase/beta-lactamase superfamily"/>
    <property type="match status" value="1"/>
</dbReference>
<keyword evidence="3" id="KW-0732">Signal</keyword>